<dbReference type="AlphaFoldDB" id="A0A6P6BE10"/>
<sequence length="111" mass="13074">MLFSICESFTWKQRELEHIAVSSFGGYSYLYCWEGFQERVRRWQHGTKKMSDEDLKKLSSFEYKAAEKGSSPVECVVSLENFRKGDKCKLLPNSFYSQRIDPHLSNLSNFR</sequence>
<organism evidence="1 2">
    <name type="scientific">Durio zibethinus</name>
    <name type="common">Durian</name>
    <dbReference type="NCBI Taxonomy" id="66656"/>
    <lineage>
        <taxon>Eukaryota</taxon>
        <taxon>Viridiplantae</taxon>
        <taxon>Streptophyta</taxon>
        <taxon>Embryophyta</taxon>
        <taxon>Tracheophyta</taxon>
        <taxon>Spermatophyta</taxon>
        <taxon>Magnoliopsida</taxon>
        <taxon>eudicotyledons</taxon>
        <taxon>Gunneridae</taxon>
        <taxon>Pentapetalae</taxon>
        <taxon>rosids</taxon>
        <taxon>malvids</taxon>
        <taxon>Malvales</taxon>
        <taxon>Malvaceae</taxon>
        <taxon>Helicteroideae</taxon>
        <taxon>Durio</taxon>
    </lineage>
</organism>
<keyword evidence="1" id="KW-1185">Reference proteome</keyword>
<dbReference type="Proteomes" id="UP000515121">
    <property type="component" value="Unplaced"/>
</dbReference>
<accession>A0A6P6BE10</accession>
<dbReference type="RefSeq" id="XP_022775351.1">
    <property type="nucleotide sequence ID" value="XM_022919616.1"/>
</dbReference>
<proteinExistence type="predicted"/>
<dbReference type="GeneID" id="111317208"/>
<evidence type="ECO:0000313" key="1">
    <source>
        <dbReference type="Proteomes" id="UP000515121"/>
    </source>
</evidence>
<protein>
    <submittedName>
        <fullName evidence="2">Uncharacterized protein LOC111317208</fullName>
    </submittedName>
</protein>
<reference evidence="2" key="1">
    <citation type="submission" date="2025-08" db="UniProtKB">
        <authorList>
            <consortium name="RefSeq"/>
        </authorList>
    </citation>
    <scope>IDENTIFICATION</scope>
    <source>
        <tissue evidence="2">Fruit stalk</tissue>
    </source>
</reference>
<dbReference type="OrthoDB" id="8062037at2759"/>
<dbReference type="KEGG" id="dzi:111317208"/>
<evidence type="ECO:0000313" key="2">
    <source>
        <dbReference type="RefSeq" id="XP_022775351.1"/>
    </source>
</evidence>
<gene>
    <name evidence="2" type="primary">LOC111317208</name>
</gene>
<name>A0A6P6BE10_DURZI</name>